<name>A0A7R9MTC4_9ACAR</name>
<accession>A0A7R9MTC4</accession>
<sequence>MGSTPDIPSQMLHK</sequence>
<keyword evidence="2" id="KW-1185">Reference proteome</keyword>
<protein>
    <submittedName>
        <fullName evidence="1">Uncharacterized protein</fullName>
    </submittedName>
</protein>
<organism evidence="1">
    <name type="scientific">Oppiella nova</name>
    <dbReference type="NCBI Taxonomy" id="334625"/>
    <lineage>
        <taxon>Eukaryota</taxon>
        <taxon>Metazoa</taxon>
        <taxon>Ecdysozoa</taxon>
        <taxon>Arthropoda</taxon>
        <taxon>Chelicerata</taxon>
        <taxon>Arachnida</taxon>
        <taxon>Acari</taxon>
        <taxon>Acariformes</taxon>
        <taxon>Sarcoptiformes</taxon>
        <taxon>Oribatida</taxon>
        <taxon>Brachypylina</taxon>
        <taxon>Oppioidea</taxon>
        <taxon>Oppiidae</taxon>
        <taxon>Oppiella</taxon>
    </lineage>
</organism>
<feature type="non-terminal residue" evidence="1">
    <location>
        <position position="14"/>
    </location>
</feature>
<gene>
    <name evidence="1" type="ORF">ONB1V03_LOCUS22717</name>
</gene>
<evidence type="ECO:0000313" key="1">
    <source>
        <dbReference type="EMBL" id="CAD7666188.1"/>
    </source>
</evidence>
<dbReference type="EMBL" id="OC967481">
    <property type="protein sequence ID" value="CAD7666188.1"/>
    <property type="molecule type" value="Genomic_DNA"/>
</dbReference>
<evidence type="ECO:0000313" key="2">
    <source>
        <dbReference type="Proteomes" id="UP000728032"/>
    </source>
</evidence>
<proteinExistence type="predicted"/>
<reference evidence="1" key="1">
    <citation type="submission" date="2020-11" db="EMBL/GenBank/DDBJ databases">
        <authorList>
            <person name="Tran Van P."/>
        </authorList>
    </citation>
    <scope>NUCLEOTIDE SEQUENCE</scope>
</reference>
<dbReference type="EMBL" id="CAJPVJ010052656">
    <property type="protein sequence ID" value="CAG2183296.1"/>
    <property type="molecule type" value="Genomic_DNA"/>
</dbReference>
<dbReference type="Proteomes" id="UP000728032">
    <property type="component" value="Unassembled WGS sequence"/>
</dbReference>